<comment type="similarity">
    <text evidence="1">Belongs to the 'GDXG' lipolytic enzyme family.</text>
</comment>
<evidence type="ECO:0000313" key="5">
    <source>
        <dbReference type="Proteomes" id="UP000006844"/>
    </source>
</evidence>
<evidence type="ECO:0000259" key="3">
    <source>
        <dbReference type="Pfam" id="PF07859"/>
    </source>
</evidence>
<dbReference type="PANTHER" id="PTHR48081">
    <property type="entry name" value="AB HYDROLASE SUPERFAMILY PROTEIN C4A8.06C"/>
    <property type="match status" value="1"/>
</dbReference>
<dbReference type="eggNOG" id="COG0657">
    <property type="taxonomic scope" value="Bacteria"/>
</dbReference>
<dbReference type="KEGG" id="tsa:AciPR4_2306"/>
<dbReference type="Gene3D" id="3.40.50.1820">
    <property type="entry name" value="alpha/beta hydrolase"/>
    <property type="match status" value="1"/>
</dbReference>
<organism evidence="4 5">
    <name type="scientific">Terriglobus saanensis (strain ATCC BAA-1853 / DSM 23119 / SP1PR4)</name>
    <dbReference type="NCBI Taxonomy" id="401053"/>
    <lineage>
        <taxon>Bacteria</taxon>
        <taxon>Pseudomonadati</taxon>
        <taxon>Acidobacteriota</taxon>
        <taxon>Terriglobia</taxon>
        <taxon>Terriglobales</taxon>
        <taxon>Acidobacteriaceae</taxon>
        <taxon>Terriglobus</taxon>
    </lineage>
</organism>
<proteinExistence type="inferred from homology"/>
<dbReference type="InterPro" id="IPR029058">
    <property type="entry name" value="AB_hydrolase_fold"/>
</dbReference>
<gene>
    <name evidence="4" type="ordered locus">AciPR4_2306</name>
</gene>
<dbReference type="PANTHER" id="PTHR48081:SF30">
    <property type="entry name" value="ACETYL-HYDROLASE LIPR-RELATED"/>
    <property type="match status" value="1"/>
</dbReference>
<dbReference type="Pfam" id="PF07859">
    <property type="entry name" value="Abhydrolase_3"/>
    <property type="match status" value="1"/>
</dbReference>
<sequence>MRRTINPGAPHYYTAEVLKQWDLRQRMMRILMTLRTALALAIILPCTLFTVSTKLSAQAAPSSASNVIVAPDGAVQIPSYTVPPSSFLSPKAKAYIAEHLRDMQNPELLKQDQGVPRFMKSYLERDAKLFAVERKETSVGGVHTYTYTPRSSISDKNRARVLINLHGGGFSGCWPGCAELESIPLSGLMKIKVVTVDYREGPDNKFPAASEDVASVYRELLKVYKPRNIGIYGCSAGGMLTAMSLAWFQTHGLPTPGAVGIYCASAGAFGGDATYIAFPFGEGQMPPTRPPGQSQLGYFSGTDINDRLVSPLNSPEIVAKFPPTLLITGTRDFAMSGTIHTDTELTKRGVKTELHVWDGLFHGFFYNADVPESQEAFNVMISFFDRNLGTK</sequence>
<dbReference type="HOGENOM" id="CLU_012494_13_1_0"/>
<evidence type="ECO:0000313" key="4">
    <source>
        <dbReference type="EMBL" id="ADV83100.1"/>
    </source>
</evidence>
<dbReference type="STRING" id="401053.AciPR4_2306"/>
<dbReference type="Proteomes" id="UP000006844">
    <property type="component" value="Chromosome"/>
</dbReference>
<reference evidence="4 5" key="1">
    <citation type="journal article" date="2012" name="Stand. Genomic Sci.">
        <title>Complete genome sequence of Terriglobus saanensis type strain SP1PR4(T), an Acidobacteria from tundra soil.</title>
        <authorList>
            <person name="Rawat S.R."/>
            <person name="Mannisto M.K."/>
            <person name="Starovoytov V."/>
            <person name="Goodwin L."/>
            <person name="Nolan M."/>
            <person name="Hauser L."/>
            <person name="Land M."/>
            <person name="Davenport K.W."/>
            <person name="Woyke T."/>
            <person name="Haggblom M.M."/>
        </authorList>
    </citation>
    <scope>NUCLEOTIDE SEQUENCE</scope>
    <source>
        <strain evidence="5">ATCC BAA-1853 / DSM 23119 / SP1PR4</strain>
    </source>
</reference>
<dbReference type="GO" id="GO:0004806">
    <property type="term" value="F:triacylglycerol lipase activity"/>
    <property type="evidence" value="ECO:0007669"/>
    <property type="project" value="TreeGrafter"/>
</dbReference>
<protein>
    <submittedName>
        <fullName evidence="4">Alpha/beta hydrolase fold-3 domain-containing protein</fullName>
    </submittedName>
</protein>
<evidence type="ECO:0000256" key="1">
    <source>
        <dbReference type="ARBA" id="ARBA00010515"/>
    </source>
</evidence>
<keyword evidence="2 4" id="KW-0378">Hydrolase</keyword>
<dbReference type="EMBL" id="CP002467">
    <property type="protein sequence ID" value="ADV83100.1"/>
    <property type="molecule type" value="Genomic_DNA"/>
</dbReference>
<feature type="domain" description="Alpha/beta hydrolase fold-3" evidence="3">
    <location>
        <begin position="162"/>
        <end position="365"/>
    </location>
</feature>
<accession>E8UXT4</accession>
<evidence type="ECO:0000256" key="2">
    <source>
        <dbReference type="ARBA" id="ARBA00022801"/>
    </source>
</evidence>
<name>E8UXT4_TERSS</name>
<dbReference type="InterPro" id="IPR050300">
    <property type="entry name" value="GDXG_lipolytic_enzyme"/>
</dbReference>
<dbReference type="AlphaFoldDB" id="E8UXT4"/>
<dbReference type="InterPro" id="IPR013094">
    <property type="entry name" value="AB_hydrolase_3"/>
</dbReference>
<dbReference type="SUPFAM" id="SSF53474">
    <property type="entry name" value="alpha/beta-Hydrolases"/>
    <property type="match status" value="1"/>
</dbReference>
<keyword evidence="5" id="KW-1185">Reference proteome</keyword>